<organism evidence="1 2">
    <name type="scientific">Desulfotruncus arcticus DSM 17038</name>
    <dbReference type="NCBI Taxonomy" id="1121424"/>
    <lineage>
        <taxon>Bacteria</taxon>
        <taxon>Bacillati</taxon>
        <taxon>Bacillota</taxon>
        <taxon>Clostridia</taxon>
        <taxon>Eubacteriales</taxon>
        <taxon>Desulfallaceae</taxon>
        <taxon>Desulfotruncus</taxon>
    </lineage>
</organism>
<name>A0A1I2QF19_9FIRM</name>
<dbReference type="STRING" id="341036.SAMN05660649_01212"/>
<dbReference type="InterPro" id="IPR047654">
    <property type="entry name" value="IS1634_transpos"/>
</dbReference>
<dbReference type="EMBL" id="FOOX01000003">
    <property type="protein sequence ID" value="SFG26944.1"/>
    <property type="molecule type" value="Genomic_DNA"/>
</dbReference>
<gene>
    <name evidence="1" type="ORF">SAMN05660649_01212</name>
</gene>
<evidence type="ECO:0000313" key="1">
    <source>
        <dbReference type="EMBL" id="SFG26944.1"/>
    </source>
</evidence>
<dbReference type="NCBIfam" id="NF033559">
    <property type="entry name" value="transpos_IS1634"/>
    <property type="match status" value="1"/>
</dbReference>
<proteinExistence type="predicted"/>
<reference evidence="2" key="1">
    <citation type="submission" date="2016-10" db="EMBL/GenBank/DDBJ databases">
        <authorList>
            <person name="Varghese N."/>
            <person name="Submissions S."/>
        </authorList>
    </citation>
    <scope>NUCLEOTIDE SEQUENCE [LARGE SCALE GENOMIC DNA]</scope>
    <source>
        <strain evidence="2">DSM 17038</strain>
    </source>
</reference>
<evidence type="ECO:0000313" key="2">
    <source>
        <dbReference type="Proteomes" id="UP000199337"/>
    </source>
</evidence>
<keyword evidence="2" id="KW-1185">Reference proteome</keyword>
<dbReference type="AlphaFoldDB" id="A0A1I2QF19"/>
<sequence length="546" mass="62936">MFFRKITSKSNGKEYTYLKLIENYREGDKVKQRVIANLGSLDKLTPDKVNGLITGLSKICGLSQKSDKIETKKILRYGEVLAIHKIWELLGVESVLNSIIPESGNDINVPLLAELMAINQIIKPQHKQAISDWYQCLYLPELEDQNLTSHHFYRALDQITKFKEELESSIYKNINNMFQINTDLAFCLLTTSVFEPSPQEDLNLISYGKYIWREPDEFQKIDLGLLTSRDGMPLGHRIIGENAEEMEYRAILEYLRRNFGIDRCIFVGDRSILANPAMEILVAHGYEYILGRKRLANQDYDLLIGEMKAGLNGFREINEDLWFKELGNGDIRYLICCNPRASEQMKSLIYDKLNRIESQFVDLKRQISGKRGVKINNYPVLADNFCRKYIEWQHNDSTMEFSYRFKQDQILRDIALAGSFMLETNNNFLRGQEIVKAYSGLAYISESFKEIKNFEPRQNYLYAELNLSANVFMCVLAAALEKTLERIMRQAGLNLDTRKALLLLEEVKIAINQLDGEEFKSITSIAEPQEEIFSAIGIVSDHRGVI</sequence>
<protein>
    <submittedName>
        <fullName evidence="1">Transposase</fullName>
    </submittedName>
</protein>
<dbReference type="Proteomes" id="UP000199337">
    <property type="component" value="Unassembled WGS sequence"/>
</dbReference>
<accession>A0A1I2QF19</accession>
<dbReference type="OrthoDB" id="9767746at2"/>
<dbReference type="RefSeq" id="WP_092469687.1">
    <property type="nucleotide sequence ID" value="NZ_FOOX01000003.1"/>
</dbReference>